<dbReference type="SUPFAM" id="SSF56176">
    <property type="entry name" value="FAD-binding/transporter-associated domain-like"/>
    <property type="match status" value="1"/>
</dbReference>
<name>A0A316R5Q7_9BACT</name>
<accession>A0A316R5Q7</accession>
<dbReference type="InterPro" id="IPR016169">
    <property type="entry name" value="FAD-bd_PCMH_sub2"/>
</dbReference>
<dbReference type="CDD" id="cd04590">
    <property type="entry name" value="CBS_pair_CorC_HlyC_assoc"/>
    <property type="match status" value="1"/>
</dbReference>
<dbReference type="Proteomes" id="UP000262954">
    <property type="component" value="Unassembled WGS sequence"/>
</dbReference>
<dbReference type="Pfam" id="PF00571">
    <property type="entry name" value="CBS"/>
    <property type="match status" value="1"/>
</dbReference>
<feature type="domain" description="CNNM transmembrane" evidence="11">
    <location>
        <begin position="1"/>
        <end position="195"/>
    </location>
</feature>
<keyword evidence="5 7" id="KW-0129">CBS domain</keyword>
<proteinExistence type="predicted"/>
<evidence type="ECO:0000256" key="7">
    <source>
        <dbReference type="PROSITE-ProRule" id="PRU00703"/>
    </source>
</evidence>
<sequence>MTTVFMIIIPLLLSAFFSGIEIAFVSSNKVRFELDMKKKTLLGRILNLFYHHQEEFISTMLVGNNIALVIYGIGMADLLSPVFSFIWDQEIFIILGQTVVSTLIVLLTAEFLPKTIFRINPNLSLKVFAIPLYVFYLLLYPIAKFTSLLSSGILKIGGVRIDRSGDDGTMSKVDLDFFIQQSIDKSQGEAEVDTEVKIFQNALDFSNLRIRECMIPRTEIVAVDIDMSSEKDLVALFIETGLSKILVYRDNIDNVLGYIHSSEMFKQAADWKSYIKPILLVPETMTAQKLMKNLMQQKKSIAVVVDEFGGTAGIVTLEDLVEEIFGDIEDEHDTLNYIARRTGENCYEFSGRVEIEKINELFDIGLPESDEYMTIAGYILYHYKTIPKPGETIEIENYKFEILKGNRTKIELVKMKIEN</sequence>
<dbReference type="InterPro" id="IPR000644">
    <property type="entry name" value="CBS_dom"/>
</dbReference>
<dbReference type="PANTHER" id="PTHR22777:SF17">
    <property type="entry name" value="UPF0053 PROTEIN SLL0260"/>
    <property type="match status" value="1"/>
</dbReference>
<dbReference type="PANTHER" id="PTHR22777">
    <property type="entry name" value="HEMOLYSIN-RELATED"/>
    <property type="match status" value="1"/>
</dbReference>
<keyword evidence="4 8" id="KW-1133">Transmembrane helix</keyword>
<evidence type="ECO:0000313" key="12">
    <source>
        <dbReference type="EMBL" id="HBJ07790.1"/>
    </source>
</evidence>
<dbReference type="InterPro" id="IPR044751">
    <property type="entry name" value="Ion_transp-like_CBS"/>
</dbReference>
<protein>
    <submittedName>
        <fullName evidence="12">Hemolysin</fullName>
    </submittedName>
</protein>
<reference evidence="12 13" key="1">
    <citation type="journal article" date="2018" name="Nat. Biotechnol.">
        <title>A standardized bacterial taxonomy based on genome phylogeny substantially revises the tree of life.</title>
        <authorList>
            <person name="Parks D.H."/>
            <person name="Chuvochina M."/>
            <person name="Waite D.W."/>
            <person name="Rinke C."/>
            <person name="Skarshewski A."/>
            <person name="Chaumeil P.A."/>
            <person name="Hugenholtz P."/>
        </authorList>
    </citation>
    <scope>NUCLEOTIDE SEQUENCE [LARGE SCALE GENOMIC DNA]</scope>
    <source>
        <strain evidence="12">UBA11482</strain>
    </source>
</reference>
<evidence type="ECO:0000256" key="3">
    <source>
        <dbReference type="ARBA" id="ARBA00022737"/>
    </source>
</evidence>
<keyword evidence="3" id="KW-0677">Repeat</keyword>
<dbReference type="EMBL" id="DNWC01000033">
    <property type="protein sequence ID" value="HBJ07790.1"/>
    <property type="molecule type" value="Genomic_DNA"/>
</dbReference>
<dbReference type="GO" id="GO:0050660">
    <property type="term" value="F:flavin adenine dinucleotide binding"/>
    <property type="evidence" value="ECO:0007669"/>
    <property type="project" value="InterPro"/>
</dbReference>
<dbReference type="PROSITE" id="PS51371">
    <property type="entry name" value="CBS"/>
    <property type="match status" value="1"/>
</dbReference>
<dbReference type="Pfam" id="PF03471">
    <property type="entry name" value="CorC_HlyC"/>
    <property type="match status" value="1"/>
</dbReference>
<organism evidence="12 13">
    <name type="scientific">Coprobacter fastidiosus</name>
    <dbReference type="NCBI Taxonomy" id="1099853"/>
    <lineage>
        <taxon>Bacteria</taxon>
        <taxon>Pseudomonadati</taxon>
        <taxon>Bacteroidota</taxon>
        <taxon>Bacteroidia</taxon>
        <taxon>Bacteroidales</taxon>
        <taxon>Barnesiellaceae</taxon>
        <taxon>Coprobacter</taxon>
    </lineage>
</organism>
<dbReference type="InterPro" id="IPR046342">
    <property type="entry name" value="CBS_dom_sf"/>
</dbReference>
<evidence type="ECO:0000313" key="13">
    <source>
        <dbReference type="Proteomes" id="UP000262954"/>
    </source>
</evidence>
<gene>
    <name evidence="12" type="ORF">DDY73_02180</name>
</gene>
<dbReference type="GO" id="GO:0005886">
    <property type="term" value="C:plasma membrane"/>
    <property type="evidence" value="ECO:0007669"/>
    <property type="project" value="TreeGrafter"/>
</dbReference>
<feature type="transmembrane region" description="Helical" evidence="9">
    <location>
        <begin position="92"/>
        <end position="112"/>
    </location>
</feature>
<evidence type="ECO:0000256" key="1">
    <source>
        <dbReference type="ARBA" id="ARBA00004141"/>
    </source>
</evidence>
<dbReference type="SMART" id="SM01091">
    <property type="entry name" value="CorC_HlyC"/>
    <property type="match status" value="1"/>
</dbReference>
<dbReference type="SUPFAM" id="SSF54631">
    <property type="entry name" value="CBS-domain pair"/>
    <property type="match status" value="1"/>
</dbReference>
<evidence type="ECO:0000256" key="8">
    <source>
        <dbReference type="PROSITE-ProRule" id="PRU01193"/>
    </source>
</evidence>
<dbReference type="Pfam" id="PF01595">
    <property type="entry name" value="CNNM"/>
    <property type="match status" value="1"/>
</dbReference>
<dbReference type="RefSeq" id="WP_270738595.1">
    <property type="nucleotide sequence ID" value="NZ_CAUAJF010000113.1"/>
</dbReference>
<evidence type="ECO:0000256" key="9">
    <source>
        <dbReference type="SAM" id="Phobius"/>
    </source>
</evidence>
<keyword evidence="2 8" id="KW-0812">Transmembrane</keyword>
<feature type="transmembrane region" description="Helical" evidence="9">
    <location>
        <begin position="66"/>
        <end position="86"/>
    </location>
</feature>
<feature type="domain" description="CBS" evidence="10">
    <location>
        <begin position="274"/>
        <end position="334"/>
    </location>
</feature>
<feature type="transmembrane region" description="Helical" evidence="9">
    <location>
        <begin position="124"/>
        <end position="143"/>
    </location>
</feature>
<evidence type="ECO:0000256" key="2">
    <source>
        <dbReference type="ARBA" id="ARBA00022692"/>
    </source>
</evidence>
<evidence type="ECO:0000259" key="11">
    <source>
        <dbReference type="PROSITE" id="PS51846"/>
    </source>
</evidence>
<dbReference type="InterPro" id="IPR036318">
    <property type="entry name" value="FAD-bd_PCMH-like_sf"/>
</dbReference>
<evidence type="ECO:0000256" key="5">
    <source>
        <dbReference type="ARBA" id="ARBA00023122"/>
    </source>
</evidence>
<evidence type="ECO:0000256" key="6">
    <source>
        <dbReference type="ARBA" id="ARBA00023136"/>
    </source>
</evidence>
<evidence type="ECO:0000256" key="4">
    <source>
        <dbReference type="ARBA" id="ARBA00022989"/>
    </source>
</evidence>
<evidence type="ECO:0000259" key="10">
    <source>
        <dbReference type="PROSITE" id="PS51371"/>
    </source>
</evidence>
<dbReference type="AlphaFoldDB" id="A0A316R5Q7"/>
<comment type="caution">
    <text evidence="12">The sequence shown here is derived from an EMBL/GenBank/DDBJ whole genome shotgun (WGS) entry which is preliminary data.</text>
</comment>
<dbReference type="PROSITE" id="PS51846">
    <property type="entry name" value="CNNM"/>
    <property type="match status" value="1"/>
</dbReference>
<dbReference type="InterPro" id="IPR002550">
    <property type="entry name" value="CNNM"/>
</dbReference>
<dbReference type="Gene3D" id="3.10.580.10">
    <property type="entry name" value="CBS-domain"/>
    <property type="match status" value="1"/>
</dbReference>
<feature type="transmembrane region" description="Helical" evidence="9">
    <location>
        <begin position="6"/>
        <end position="27"/>
    </location>
</feature>
<comment type="subcellular location">
    <subcellularLocation>
        <location evidence="1">Membrane</location>
        <topology evidence="1">Multi-pass membrane protein</topology>
    </subcellularLocation>
</comment>
<keyword evidence="6 8" id="KW-0472">Membrane</keyword>
<dbReference type="InterPro" id="IPR005170">
    <property type="entry name" value="Transptr-assoc_dom"/>
</dbReference>
<dbReference type="Gene3D" id="3.30.465.10">
    <property type="match status" value="1"/>
</dbReference>